<evidence type="ECO:0000313" key="3">
    <source>
        <dbReference type="Proteomes" id="UP000604117"/>
    </source>
</evidence>
<dbReference type="EMBL" id="BONE01000002">
    <property type="protein sequence ID" value="GIF70950.1"/>
    <property type="molecule type" value="Genomic_DNA"/>
</dbReference>
<name>A0ABQ4CI32_9ACTN</name>
<dbReference type="Pfam" id="PF00535">
    <property type="entry name" value="Glycos_transf_2"/>
    <property type="match status" value="1"/>
</dbReference>
<dbReference type="InterPro" id="IPR029044">
    <property type="entry name" value="Nucleotide-diphossugar_trans"/>
</dbReference>
<keyword evidence="3" id="KW-1185">Reference proteome</keyword>
<dbReference type="PANTHER" id="PTHR22916:SF3">
    <property type="entry name" value="UDP-GLCNAC:BETAGAL BETA-1,3-N-ACETYLGLUCOSAMINYLTRANSFERASE-LIKE PROTEIN 1"/>
    <property type="match status" value="1"/>
</dbReference>
<proteinExistence type="predicted"/>
<dbReference type="InterPro" id="IPR001173">
    <property type="entry name" value="Glyco_trans_2-like"/>
</dbReference>
<evidence type="ECO:0000313" key="2">
    <source>
        <dbReference type="EMBL" id="GIF70950.1"/>
    </source>
</evidence>
<sequence>MALLSVIVPVYRVEEYLAECLDSILGQSFTDVEVVAVDDASDDGSAAILADYAAHDARLRVLTLPANRGLGAARNAGLAASTGDYVWFVDSDDWLTEGTLQAVADRLAQTDADLLVTGFARVFPDGRVKENKVSWAGPAPDVFRMAEVPGLMKLLHIACNRVIRRQLLVDLGLVFRPGWYEDVAFSVPLMIAAERITLLDRYSYAYRQREAGAITRTVSDRHFEVFEQWEFTFRFLADRGAEAEELRAPIFARAIWHLLQVLNHAARVPQARRREFFSRAAAFHRAQRPAGGYPLPPGDEGAKHRLIAHNAFLLFEALRAGRRMQVRLVRRATRPQGAPPPVPDPVP</sequence>
<feature type="domain" description="Glycosyltransferase 2-like" evidence="1">
    <location>
        <begin position="5"/>
        <end position="168"/>
    </location>
</feature>
<comment type="caution">
    <text evidence="2">The sequence shown here is derived from an EMBL/GenBank/DDBJ whole genome shotgun (WGS) entry which is preliminary data.</text>
</comment>
<dbReference type="SUPFAM" id="SSF53448">
    <property type="entry name" value="Nucleotide-diphospho-sugar transferases"/>
    <property type="match status" value="1"/>
</dbReference>
<reference evidence="2 3" key="1">
    <citation type="submission" date="2021-01" db="EMBL/GenBank/DDBJ databases">
        <title>Whole genome shotgun sequence of Asanoa siamensis NBRC 107932.</title>
        <authorList>
            <person name="Komaki H."/>
            <person name="Tamura T."/>
        </authorList>
    </citation>
    <scope>NUCLEOTIDE SEQUENCE [LARGE SCALE GENOMIC DNA]</scope>
    <source>
        <strain evidence="2 3">NBRC 107932</strain>
    </source>
</reference>
<dbReference type="RefSeq" id="WP_203710433.1">
    <property type="nucleotide sequence ID" value="NZ_BONE01000002.1"/>
</dbReference>
<gene>
    <name evidence="2" type="ORF">Asi02nite_04680</name>
</gene>
<organism evidence="2 3">
    <name type="scientific">Asanoa siamensis</name>
    <dbReference type="NCBI Taxonomy" id="926357"/>
    <lineage>
        <taxon>Bacteria</taxon>
        <taxon>Bacillati</taxon>
        <taxon>Actinomycetota</taxon>
        <taxon>Actinomycetes</taxon>
        <taxon>Micromonosporales</taxon>
        <taxon>Micromonosporaceae</taxon>
        <taxon>Asanoa</taxon>
    </lineage>
</organism>
<evidence type="ECO:0000259" key="1">
    <source>
        <dbReference type="Pfam" id="PF00535"/>
    </source>
</evidence>
<accession>A0ABQ4CI32</accession>
<protein>
    <recommendedName>
        <fullName evidence="1">Glycosyltransferase 2-like domain-containing protein</fullName>
    </recommendedName>
</protein>
<dbReference type="PANTHER" id="PTHR22916">
    <property type="entry name" value="GLYCOSYLTRANSFERASE"/>
    <property type="match status" value="1"/>
</dbReference>
<dbReference type="CDD" id="cd00761">
    <property type="entry name" value="Glyco_tranf_GTA_type"/>
    <property type="match status" value="1"/>
</dbReference>
<dbReference type="Proteomes" id="UP000604117">
    <property type="component" value="Unassembled WGS sequence"/>
</dbReference>
<dbReference type="Gene3D" id="3.90.550.10">
    <property type="entry name" value="Spore Coat Polysaccharide Biosynthesis Protein SpsA, Chain A"/>
    <property type="match status" value="1"/>
</dbReference>